<dbReference type="EMBL" id="JADOEL010000006">
    <property type="protein sequence ID" value="MBF8177952.1"/>
    <property type="molecule type" value="Genomic_DNA"/>
</dbReference>
<dbReference type="CDD" id="cd20302">
    <property type="entry name" value="cupin_DAD"/>
    <property type="match status" value="1"/>
</dbReference>
<name>A0ABS0ESY5_9BURK</name>
<dbReference type="InterPro" id="IPR025979">
    <property type="entry name" value="ChrR-like_cupin_dom"/>
</dbReference>
<comment type="caution">
    <text evidence="2">The sequence shown here is derived from an EMBL/GenBank/DDBJ whole genome shotgun (WGS) entry which is preliminary data.</text>
</comment>
<keyword evidence="3" id="KW-1185">Reference proteome</keyword>
<protein>
    <submittedName>
        <fullName evidence="2">2,4'-dihydroxyacetophenone dioxygenase family protein</fullName>
    </submittedName>
</protein>
<accession>A0ABS0ESY5</accession>
<dbReference type="GO" id="GO:0051213">
    <property type="term" value="F:dioxygenase activity"/>
    <property type="evidence" value="ECO:0007669"/>
    <property type="project" value="UniProtKB-KW"/>
</dbReference>
<proteinExistence type="predicted"/>
<sequence length="154" mass="17148">MSKQANQSNPTPPTETLFTCHPQDMQWLPWAMPGAHFKLLHANATTGHFTLLIRFEAGAVAPIHRHVGAVEGYMIEGGFYYHDEPERPFNAGCYLWENEGAIHQPVSPNGGVMFAVFHGPVEGLDADGNVIGRINWKWHVEKWNAAGNNYQPSV</sequence>
<organism evidence="2 3">
    <name type="scientific">Herminiimonas contaminans</name>
    <dbReference type="NCBI Taxonomy" id="1111140"/>
    <lineage>
        <taxon>Bacteria</taxon>
        <taxon>Pseudomonadati</taxon>
        <taxon>Pseudomonadota</taxon>
        <taxon>Betaproteobacteria</taxon>
        <taxon>Burkholderiales</taxon>
        <taxon>Oxalobacteraceae</taxon>
        <taxon>Herminiimonas</taxon>
    </lineage>
</organism>
<dbReference type="Gene3D" id="2.60.120.10">
    <property type="entry name" value="Jelly Rolls"/>
    <property type="match status" value="1"/>
</dbReference>
<feature type="domain" description="ChrR-like cupin" evidence="1">
    <location>
        <begin position="18"/>
        <end position="121"/>
    </location>
</feature>
<dbReference type="RefSeq" id="WP_195875503.1">
    <property type="nucleotide sequence ID" value="NZ_JADOEL010000006.1"/>
</dbReference>
<dbReference type="InterPro" id="IPR011051">
    <property type="entry name" value="RmlC_Cupin_sf"/>
</dbReference>
<evidence type="ECO:0000313" key="3">
    <source>
        <dbReference type="Proteomes" id="UP000657372"/>
    </source>
</evidence>
<reference evidence="2 3" key="1">
    <citation type="submission" date="2020-11" db="EMBL/GenBank/DDBJ databases">
        <title>WGS of Herminiimonas contaminans strain Marseille-Q4544 isolated from planarians Schmidtea mediterranea.</title>
        <authorList>
            <person name="Kangale L."/>
        </authorList>
    </citation>
    <scope>NUCLEOTIDE SEQUENCE [LARGE SCALE GENOMIC DNA]</scope>
    <source>
        <strain evidence="2 3">Marseille-Q4544</strain>
    </source>
</reference>
<evidence type="ECO:0000259" key="1">
    <source>
        <dbReference type="Pfam" id="PF12973"/>
    </source>
</evidence>
<dbReference type="InterPro" id="IPR014710">
    <property type="entry name" value="RmlC-like_jellyroll"/>
</dbReference>
<keyword evidence="2" id="KW-0560">Oxidoreductase</keyword>
<dbReference type="Proteomes" id="UP000657372">
    <property type="component" value="Unassembled WGS sequence"/>
</dbReference>
<gene>
    <name evidence="2" type="ORF">IXC47_09695</name>
</gene>
<keyword evidence="2" id="KW-0223">Dioxygenase</keyword>
<dbReference type="Pfam" id="PF12973">
    <property type="entry name" value="Cupin_7"/>
    <property type="match status" value="1"/>
</dbReference>
<evidence type="ECO:0000313" key="2">
    <source>
        <dbReference type="EMBL" id="MBF8177952.1"/>
    </source>
</evidence>
<dbReference type="SUPFAM" id="SSF51182">
    <property type="entry name" value="RmlC-like cupins"/>
    <property type="match status" value="1"/>
</dbReference>